<comment type="caution">
    <text evidence="2">The sequence shown here is derived from an EMBL/GenBank/DDBJ whole genome shotgun (WGS) entry which is preliminary data.</text>
</comment>
<evidence type="ECO:0000313" key="3">
    <source>
        <dbReference type="Proteomes" id="UP001165080"/>
    </source>
</evidence>
<evidence type="ECO:0000256" key="1">
    <source>
        <dbReference type="SAM" id="Coils"/>
    </source>
</evidence>
<proteinExistence type="predicted"/>
<dbReference type="Proteomes" id="UP001165080">
    <property type="component" value="Unassembled WGS sequence"/>
</dbReference>
<sequence length="212" mass="23014">MFFSKKKSVVVMDAPKRSHPLKEFVDDHGAFVEKALAIGVATAVPVKMLFDLNAMKGHMATMQGRMATIEVRMATLATQMESVLATVQRVEALAKRGPEMFFSKKKSIVVKDAPKRSNPLKEFVDDHGEFVEKALAVGVIAAVPAKILFGLNSLRGQMATLQGQMVTLEGQMATVQRQMATLEGRMATLATQTGSVLAAVQRVEALTKRGPE</sequence>
<gene>
    <name evidence="2" type="primary">PLEST008166</name>
    <name evidence="2" type="ORF">PLESTB_001476800</name>
</gene>
<protein>
    <submittedName>
        <fullName evidence="2">Uncharacterized protein</fullName>
    </submittedName>
</protein>
<feature type="coiled-coil region" evidence="1">
    <location>
        <begin position="151"/>
        <end position="192"/>
    </location>
</feature>
<evidence type="ECO:0000313" key="2">
    <source>
        <dbReference type="EMBL" id="GLC59348.1"/>
    </source>
</evidence>
<name>A0A9W6BW85_9CHLO</name>
<dbReference type="EMBL" id="BRXU01000027">
    <property type="protein sequence ID" value="GLC59348.1"/>
    <property type="molecule type" value="Genomic_DNA"/>
</dbReference>
<dbReference type="AlphaFoldDB" id="A0A9W6BW85"/>
<keyword evidence="1" id="KW-0175">Coiled coil</keyword>
<accession>A0A9W6BW85</accession>
<organism evidence="2 3">
    <name type="scientific">Pleodorina starrii</name>
    <dbReference type="NCBI Taxonomy" id="330485"/>
    <lineage>
        <taxon>Eukaryota</taxon>
        <taxon>Viridiplantae</taxon>
        <taxon>Chlorophyta</taxon>
        <taxon>core chlorophytes</taxon>
        <taxon>Chlorophyceae</taxon>
        <taxon>CS clade</taxon>
        <taxon>Chlamydomonadales</taxon>
        <taxon>Volvocaceae</taxon>
        <taxon>Pleodorina</taxon>
    </lineage>
</organism>
<keyword evidence="3" id="KW-1185">Reference proteome</keyword>
<dbReference type="Gene3D" id="1.20.5.340">
    <property type="match status" value="1"/>
</dbReference>
<reference evidence="2 3" key="1">
    <citation type="journal article" date="2023" name="Commun. Biol.">
        <title>Reorganization of the ancestral sex-determining regions during the evolution of trioecy in Pleodorina starrii.</title>
        <authorList>
            <person name="Takahashi K."/>
            <person name="Suzuki S."/>
            <person name="Kawai-Toyooka H."/>
            <person name="Yamamoto K."/>
            <person name="Hamaji T."/>
            <person name="Ootsuki R."/>
            <person name="Yamaguchi H."/>
            <person name="Kawachi M."/>
            <person name="Higashiyama T."/>
            <person name="Nozaki H."/>
        </authorList>
    </citation>
    <scope>NUCLEOTIDE SEQUENCE [LARGE SCALE GENOMIC DNA]</scope>
    <source>
        <strain evidence="2 3">NIES-4479</strain>
    </source>
</reference>